<dbReference type="GO" id="GO:0000976">
    <property type="term" value="F:transcription cis-regulatory region binding"/>
    <property type="evidence" value="ECO:0007669"/>
    <property type="project" value="TreeGrafter"/>
</dbReference>
<evidence type="ECO:0000313" key="7">
    <source>
        <dbReference type="Proteomes" id="UP000248330"/>
    </source>
</evidence>
<dbReference type="Gene3D" id="1.10.10.10">
    <property type="entry name" value="Winged helix-like DNA-binding domain superfamily/Winged helix DNA-binding domain"/>
    <property type="match status" value="1"/>
</dbReference>
<dbReference type="EMBL" id="QICN01000010">
    <property type="protein sequence ID" value="PXV65290.1"/>
    <property type="molecule type" value="Genomic_DNA"/>
</dbReference>
<dbReference type="RefSeq" id="WP_110266326.1">
    <property type="nucleotide sequence ID" value="NZ_CAKZQT010000018.1"/>
</dbReference>
<organism evidence="6 7">
    <name type="scientific">Sinimarinibacterium flocculans</name>
    <dbReference type="NCBI Taxonomy" id="985250"/>
    <lineage>
        <taxon>Bacteria</taxon>
        <taxon>Pseudomonadati</taxon>
        <taxon>Pseudomonadota</taxon>
        <taxon>Gammaproteobacteria</taxon>
        <taxon>Nevskiales</taxon>
        <taxon>Nevskiaceae</taxon>
        <taxon>Sinimarinibacterium</taxon>
    </lineage>
</organism>
<dbReference type="InterPro" id="IPR039420">
    <property type="entry name" value="WalR-like"/>
</dbReference>
<protein>
    <submittedName>
        <fullName evidence="6">Two-component system KDP operon response regulator KdpE</fullName>
    </submittedName>
</protein>
<dbReference type="SMART" id="SM00862">
    <property type="entry name" value="Trans_reg_C"/>
    <property type="match status" value="1"/>
</dbReference>
<evidence type="ECO:0000313" key="6">
    <source>
        <dbReference type="EMBL" id="PXV65290.1"/>
    </source>
</evidence>
<dbReference type="InterPro" id="IPR001867">
    <property type="entry name" value="OmpR/PhoB-type_DNA-bd"/>
</dbReference>
<dbReference type="InterPro" id="IPR011006">
    <property type="entry name" value="CheY-like_superfamily"/>
</dbReference>
<dbReference type="GO" id="GO:0006355">
    <property type="term" value="P:regulation of DNA-templated transcription"/>
    <property type="evidence" value="ECO:0007669"/>
    <property type="project" value="InterPro"/>
</dbReference>
<dbReference type="PROSITE" id="PS50110">
    <property type="entry name" value="RESPONSE_REGULATORY"/>
    <property type="match status" value="1"/>
</dbReference>
<feature type="domain" description="Response regulatory" evidence="4">
    <location>
        <begin position="7"/>
        <end position="120"/>
    </location>
</feature>
<dbReference type="Pfam" id="PF00072">
    <property type="entry name" value="Response_reg"/>
    <property type="match status" value="1"/>
</dbReference>
<dbReference type="Gene3D" id="6.10.250.690">
    <property type="match status" value="1"/>
</dbReference>
<feature type="modified residue" description="4-aspartylphosphate" evidence="2">
    <location>
        <position position="56"/>
    </location>
</feature>
<keyword evidence="7" id="KW-1185">Reference proteome</keyword>
<dbReference type="OrthoDB" id="9802426at2"/>
<feature type="DNA-binding region" description="OmpR/PhoB-type" evidence="3">
    <location>
        <begin position="130"/>
        <end position="229"/>
    </location>
</feature>
<dbReference type="SMART" id="SM00448">
    <property type="entry name" value="REC"/>
    <property type="match status" value="1"/>
</dbReference>
<gene>
    <name evidence="6" type="ORF">C8D93_110108</name>
</gene>
<feature type="domain" description="OmpR/PhoB-type" evidence="5">
    <location>
        <begin position="130"/>
        <end position="229"/>
    </location>
</feature>
<keyword evidence="1 3" id="KW-0238">DNA-binding</keyword>
<evidence type="ECO:0000256" key="3">
    <source>
        <dbReference type="PROSITE-ProRule" id="PRU01091"/>
    </source>
</evidence>
<dbReference type="PANTHER" id="PTHR48111">
    <property type="entry name" value="REGULATOR OF RPOS"/>
    <property type="match status" value="1"/>
</dbReference>
<dbReference type="Gene3D" id="3.40.50.2300">
    <property type="match status" value="1"/>
</dbReference>
<sequence length="241" mass="26559">MSAAPARILVIDDEPQIRRLLRITLAAEGFEVVEADGVAEGVRLCAARHPALVLLDLGLGDGDGHEALVAIRGWSTVPVIVLTVRDDEAQKIRLLEDGADDYVTKPFSVGELLARIKVALRKQARQADAEPVYVHEGLRVDLAAREVSVDGLPVALTRKEYALLSLLARHAGRVLTHRQLLEEIWGAVHRDDVQYLRVLVQQLRGKLGDRGERQRLILTEQGVGYRLAAPRRDDAGPHDLP</sequence>
<reference evidence="6 7" key="1">
    <citation type="submission" date="2018-04" db="EMBL/GenBank/DDBJ databases">
        <title>Genomic Encyclopedia of Type Strains, Phase IV (KMG-IV): sequencing the most valuable type-strain genomes for metagenomic binning, comparative biology and taxonomic classification.</title>
        <authorList>
            <person name="Goeker M."/>
        </authorList>
    </citation>
    <scope>NUCLEOTIDE SEQUENCE [LARGE SCALE GENOMIC DNA]</scope>
    <source>
        <strain evidence="6 7">DSM 104150</strain>
    </source>
</reference>
<dbReference type="Pfam" id="PF00486">
    <property type="entry name" value="Trans_reg_C"/>
    <property type="match status" value="1"/>
</dbReference>
<proteinExistence type="predicted"/>
<dbReference type="PANTHER" id="PTHR48111:SF50">
    <property type="entry name" value="KDP OPERON TRANSCRIPTIONAL REGULATORY PROTEIN KDPE"/>
    <property type="match status" value="1"/>
</dbReference>
<dbReference type="InterPro" id="IPR001789">
    <property type="entry name" value="Sig_transdc_resp-reg_receiver"/>
</dbReference>
<evidence type="ECO:0000259" key="5">
    <source>
        <dbReference type="PROSITE" id="PS51755"/>
    </source>
</evidence>
<dbReference type="GO" id="GO:0032993">
    <property type="term" value="C:protein-DNA complex"/>
    <property type="evidence" value="ECO:0007669"/>
    <property type="project" value="TreeGrafter"/>
</dbReference>
<evidence type="ECO:0000256" key="1">
    <source>
        <dbReference type="ARBA" id="ARBA00023125"/>
    </source>
</evidence>
<comment type="caution">
    <text evidence="6">The sequence shown here is derived from an EMBL/GenBank/DDBJ whole genome shotgun (WGS) entry which is preliminary data.</text>
</comment>
<keyword evidence="2" id="KW-0597">Phosphoprotein</keyword>
<accession>A0A318E7L7</accession>
<dbReference type="Proteomes" id="UP000248330">
    <property type="component" value="Unassembled WGS sequence"/>
</dbReference>
<name>A0A318E7L7_9GAMM</name>
<dbReference type="AlphaFoldDB" id="A0A318E7L7"/>
<evidence type="ECO:0000259" key="4">
    <source>
        <dbReference type="PROSITE" id="PS50110"/>
    </source>
</evidence>
<dbReference type="GO" id="GO:0005829">
    <property type="term" value="C:cytosol"/>
    <property type="evidence" value="ECO:0007669"/>
    <property type="project" value="TreeGrafter"/>
</dbReference>
<dbReference type="InterPro" id="IPR036388">
    <property type="entry name" value="WH-like_DNA-bd_sf"/>
</dbReference>
<dbReference type="CDD" id="cd00383">
    <property type="entry name" value="trans_reg_C"/>
    <property type="match status" value="1"/>
</dbReference>
<evidence type="ECO:0000256" key="2">
    <source>
        <dbReference type="PROSITE-ProRule" id="PRU00169"/>
    </source>
</evidence>
<dbReference type="GO" id="GO:0000156">
    <property type="term" value="F:phosphorelay response regulator activity"/>
    <property type="evidence" value="ECO:0007669"/>
    <property type="project" value="TreeGrafter"/>
</dbReference>
<dbReference type="SUPFAM" id="SSF52172">
    <property type="entry name" value="CheY-like"/>
    <property type="match status" value="1"/>
</dbReference>
<dbReference type="PROSITE" id="PS51755">
    <property type="entry name" value="OMPR_PHOB"/>
    <property type="match status" value="1"/>
</dbReference>